<organism evidence="2 3">
    <name type="scientific">Saccharothrix texasensis</name>
    <dbReference type="NCBI Taxonomy" id="103734"/>
    <lineage>
        <taxon>Bacteria</taxon>
        <taxon>Bacillati</taxon>
        <taxon>Actinomycetota</taxon>
        <taxon>Actinomycetes</taxon>
        <taxon>Pseudonocardiales</taxon>
        <taxon>Pseudonocardiaceae</taxon>
        <taxon>Saccharothrix</taxon>
    </lineage>
</organism>
<feature type="chain" id="PRO_5038524215" description="Secreted protein" evidence="1">
    <location>
        <begin position="23"/>
        <end position="143"/>
    </location>
</feature>
<evidence type="ECO:0000256" key="1">
    <source>
        <dbReference type="SAM" id="SignalP"/>
    </source>
</evidence>
<reference evidence="2 3" key="1">
    <citation type="submission" date="2018-11" db="EMBL/GenBank/DDBJ databases">
        <title>Sequencing the genomes of 1000 actinobacteria strains.</title>
        <authorList>
            <person name="Klenk H.-P."/>
        </authorList>
    </citation>
    <scope>NUCLEOTIDE SEQUENCE [LARGE SCALE GENOMIC DNA]</scope>
    <source>
        <strain evidence="2 3">DSM 44231</strain>
    </source>
</reference>
<evidence type="ECO:0000313" key="3">
    <source>
        <dbReference type="Proteomes" id="UP000268727"/>
    </source>
</evidence>
<sequence>MRNTTKVAAVLTTVATTTTLIAATTAAASAAAPWWSDPATCGNPLTAVQRTVDGRVVQVRYGDCGGAQYGWGRILQYSGPEFIRFEVDLNGDRVADDFSTYTAGSRNYTQAYPTSADPNRAFRACYVVDPNGTCTANNATAWW</sequence>
<accession>A0A3N1HHM6</accession>
<evidence type="ECO:0008006" key="4">
    <source>
        <dbReference type="Google" id="ProtNLM"/>
    </source>
</evidence>
<feature type="signal peptide" evidence="1">
    <location>
        <begin position="1"/>
        <end position="22"/>
    </location>
</feature>
<dbReference type="EMBL" id="RJKM01000001">
    <property type="protein sequence ID" value="ROP42027.1"/>
    <property type="molecule type" value="Genomic_DNA"/>
</dbReference>
<proteinExistence type="predicted"/>
<dbReference type="RefSeq" id="WP_123747037.1">
    <property type="nucleotide sequence ID" value="NZ_RJKM01000001.1"/>
</dbReference>
<keyword evidence="3" id="KW-1185">Reference proteome</keyword>
<comment type="caution">
    <text evidence="2">The sequence shown here is derived from an EMBL/GenBank/DDBJ whole genome shotgun (WGS) entry which is preliminary data.</text>
</comment>
<keyword evidence="1" id="KW-0732">Signal</keyword>
<gene>
    <name evidence="2" type="ORF">EDD40_7516</name>
</gene>
<name>A0A3N1HHM6_9PSEU</name>
<dbReference type="OrthoDB" id="3431749at2"/>
<evidence type="ECO:0000313" key="2">
    <source>
        <dbReference type="EMBL" id="ROP42027.1"/>
    </source>
</evidence>
<dbReference type="AlphaFoldDB" id="A0A3N1HHM6"/>
<protein>
    <recommendedName>
        <fullName evidence="4">Secreted protein</fullName>
    </recommendedName>
</protein>
<dbReference type="Proteomes" id="UP000268727">
    <property type="component" value="Unassembled WGS sequence"/>
</dbReference>